<accession>A0A814B0F8</accession>
<dbReference type="Proteomes" id="UP000663832">
    <property type="component" value="Unassembled WGS sequence"/>
</dbReference>
<gene>
    <name evidence="2" type="ORF">BJG266_LOCUS11583</name>
    <name evidence="3" type="ORF">BJG266_LOCUS11610</name>
    <name evidence="1" type="ORF">QVE165_LOCUS2291</name>
    <name evidence="4" type="ORF">QVE165_LOCUS51935</name>
</gene>
<keyword evidence="5" id="KW-1185">Reference proteome</keyword>
<evidence type="ECO:0000313" key="4">
    <source>
        <dbReference type="EMBL" id="CAF1596139.1"/>
    </source>
</evidence>
<protein>
    <submittedName>
        <fullName evidence="2">Uncharacterized protein</fullName>
    </submittedName>
</protein>
<organism evidence="2 6">
    <name type="scientific">Adineta steineri</name>
    <dbReference type="NCBI Taxonomy" id="433720"/>
    <lineage>
        <taxon>Eukaryota</taxon>
        <taxon>Metazoa</taxon>
        <taxon>Spiralia</taxon>
        <taxon>Gnathifera</taxon>
        <taxon>Rotifera</taxon>
        <taxon>Eurotatoria</taxon>
        <taxon>Bdelloidea</taxon>
        <taxon>Adinetida</taxon>
        <taxon>Adinetidae</taxon>
        <taxon>Adineta</taxon>
    </lineage>
</organism>
<proteinExistence type="predicted"/>
<sequence length="120" mass="14248">MRYPCIGFPSCLKTFENGYVLRNHQLSCEHAQREINNRYNRQEHARTIRYDYTINGMKMNQFYPTAHGLDHVEKLHFRNFSKAGYTTKQEPYRSRLLPLDSLVVKNQARSTAMDFSGYYT</sequence>
<reference evidence="2" key="1">
    <citation type="submission" date="2021-02" db="EMBL/GenBank/DDBJ databases">
        <authorList>
            <person name="Nowell W R."/>
        </authorList>
    </citation>
    <scope>NUCLEOTIDE SEQUENCE</scope>
</reference>
<evidence type="ECO:0000313" key="2">
    <source>
        <dbReference type="EMBL" id="CAF0922042.1"/>
    </source>
</evidence>
<dbReference type="EMBL" id="CAJNOI010000043">
    <property type="protein sequence ID" value="CAF0922517.1"/>
    <property type="molecule type" value="Genomic_DNA"/>
</dbReference>
<dbReference type="AlphaFoldDB" id="A0A814B0F8"/>
<evidence type="ECO:0000313" key="1">
    <source>
        <dbReference type="EMBL" id="CAF0765276.1"/>
    </source>
</evidence>
<dbReference type="EMBL" id="CAJNOM010000007">
    <property type="protein sequence ID" value="CAF0765276.1"/>
    <property type="molecule type" value="Genomic_DNA"/>
</dbReference>
<dbReference type="EMBL" id="CAJNOM010001169">
    <property type="protein sequence ID" value="CAF1596139.1"/>
    <property type="molecule type" value="Genomic_DNA"/>
</dbReference>
<evidence type="ECO:0000313" key="5">
    <source>
        <dbReference type="Proteomes" id="UP000663832"/>
    </source>
</evidence>
<dbReference type="EMBL" id="CAJNOI010000043">
    <property type="protein sequence ID" value="CAF0922042.1"/>
    <property type="molecule type" value="Genomic_DNA"/>
</dbReference>
<dbReference type="Proteomes" id="UP000663877">
    <property type="component" value="Unassembled WGS sequence"/>
</dbReference>
<evidence type="ECO:0000313" key="6">
    <source>
        <dbReference type="Proteomes" id="UP000663877"/>
    </source>
</evidence>
<dbReference type="OrthoDB" id="9970760at2759"/>
<comment type="caution">
    <text evidence="2">The sequence shown here is derived from an EMBL/GenBank/DDBJ whole genome shotgun (WGS) entry which is preliminary data.</text>
</comment>
<name>A0A814B0F8_9BILA</name>
<evidence type="ECO:0000313" key="3">
    <source>
        <dbReference type="EMBL" id="CAF0922517.1"/>
    </source>
</evidence>